<comment type="caution">
    <text evidence="1">The sequence shown here is derived from an EMBL/GenBank/DDBJ whole genome shotgun (WGS) entry which is preliminary data.</text>
</comment>
<reference evidence="1 2" key="2">
    <citation type="submission" date="2017-10" db="EMBL/GenBank/DDBJ databases">
        <title>Extensive intraspecific genome diversity in a model arbuscular mycorrhizal fungus.</title>
        <authorList>
            <person name="Chen E.C.H."/>
            <person name="Morin E."/>
            <person name="Baudet D."/>
            <person name="Noel J."/>
            <person name="Ndikumana S."/>
            <person name="Charron P."/>
            <person name="St-Onge C."/>
            <person name="Giorgi J."/>
            <person name="Grigoriev I.V."/>
            <person name="Roux C."/>
            <person name="Martin F.M."/>
            <person name="Corradi N."/>
        </authorList>
    </citation>
    <scope>NUCLEOTIDE SEQUENCE [LARGE SCALE GENOMIC DNA]</scope>
    <source>
        <strain evidence="1 2">C2</strain>
    </source>
</reference>
<proteinExistence type="predicted"/>
<evidence type="ECO:0000313" key="2">
    <source>
        <dbReference type="Proteomes" id="UP000233469"/>
    </source>
</evidence>
<evidence type="ECO:0000313" key="1">
    <source>
        <dbReference type="EMBL" id="PKK70614.1"/>
    </source>
</evidence>
<sequence length="88" mass="10459">MRRRYGVGRNRKKSGRGVEDFMETSELTNFFKTKVIKAAESHDVIKRYTTLNSDFTKRVKEENWETDTKNINEKGTFINLMLLRQHCN</sequence>
<reference evidence="1 2" key="1">
    <citation type="submission" date="2016-04" db="EMBL/GenBank/DDBJ databases">
        <title>Genome analyses suggest a sexual origin of heterokaryosis in a supposedly ancient asexual fungus.</title>
        <authorList>
            <person name="Ropars J."/>
            <person name="Sedzielewska K."/>
            <person name="Noel J."/>
            <person name="Charron P."/>
            <person name="Farinelli L."/>
            <person name="Marton T."/>
            <person name="Kruger M."/>
            <person name="Pelin A."/>
            <person name="Brachmann A."/>
            <person name="Corradi N."/>
        </authorList>
    </citation>
    <scope>NUCLEOTIDE SEQUENCE [LARGE SCALE GENOMIC DNA]</scope>
    <source>
        <strain evidence="1 2">C2</strain>
    </source>
</reference>
<dbReference type="Proteomes" id="UP000233469">
    <property type="component" value="Unassembled WGS sequence"/>
</dbReference>
<name>A0A2N1N9T2_9GLOM</name>
<accession>A0A2N1N9T2</accession>
<protein>
    <submittedName>
        <fullName evidence="1">Uncharacterized protein</fullName>
    </submittedName>
</protein>
<gene>
    <name evidence="1" type="ORF">RhiirC2_779476</name>
</gene>
<dbReference type="AlphaFoldDB" id="A0A2N1N9T2"/>
<dbReference type="EMBL" id="LLXL01000597">
    <property type="protein sequence ID" value="PKK70614.1"/>
    <property type="molecule type" value="Genomic_DNA"/>
</dbReference>
<organism evidence="1 2">
    <name type="scientific">Rhizophagus irregularis</name>
    <dbReference type="NCBI Taxonomy" id="588596"/>
    <lineage>
        <taxon>Eukaryota</taxon>
        <taxon>Fungi</taxon>
        <taxon>Fungi incertae sedis</taxon>
        <taxon>Mucoromycota</taxon>
        <taxon>Glomeromycotina</taxon>
        <taxon>Glomeromycetes</taxon>
        <taxon>Glomerales</taxon>
        <taxon>Glomeraceae</taxon>
        <taxon>Rhizophagus</taxon>
    </lineage>
</organism>